<reference evidence="1 2" key="1">
    <citation type="submission" date="2019-02" db="EMBL/GenBank/DDBJ databases">
        <title>Genomic Encyclopedia of Archaeal and Bacterial Type Strains, Phase II (KMG-II): from individual species to whole genera.</title>
        <authorList>
            <person name="Goeker M."/>
        </authorList>
    </citation>
    <scope>NUCLEOTIDE SEQUENCE [LARGE SCALE GENOMIC DNA]</scope>
    <source>
        <strain evidence="1 2">DSM 18101</strain>
    </source>
</reference>
<keyword evidence="2" id="KW-1185">Reference proteome</keyword>
<protein>
    <submittedName>
        <fullName evidence="1">Uncharacterized protein</fullName>
    </submittedName>
</protein>
<evidence type="ECO:0000313" key="1">
    <source>
        <dbReference type="EMBL" id="RZU29751.1"/>
    </source>
</evidence>
<evidence type="ECO:0000313" key="2">
    <source>
        <dbReference type="Proteomes" id="UP000292958"/>
    </source>
</evidence>
<organism evidence="1 2">
    <name type="scientific">Edaphobacter modestus</name>
    <dbReference type="NCBI Taxonomy" id="388466"/>
    <lineage>
        <taxon>Bacteria</taxon>
        <taxon>Pseudomonadati</taxon>
        <taxon>Acidobacteriota</taxon>
        <taxon>Terriglobia</taxon>
        <taxon>Terriglobales</taxon>
        <taxon>Acidobacteriaceae</taxon>
        <taxon>Edaphobacter</taxon>
    </lineage>
</organism>
<gene>
    <name evidence="1" type="ORF">BDD14_6369</name>
</gene>
<comment type="caution">
    <text evidence="1">The sequence shown here is derived from an EMBL/GenBank/DDBJ whole genome shotgun (WGS) entry which is preliminary data.</text>
</comment>
<dbReference type="EMBL" id="SHKW01000007">
    <property type="protein sequence ID" value="RZU29751.1"/>
    <property type="molecule type" value="Genomic_DNA"/>
</dbReference>
<dbReference type="Proteomes" id="UP000292958">
    <property type="component" value="Unassembled WGS sequence"/>
</dbReference>
<name>A0A4Q7Y150_9BACT</name>
<sequence length="140" mass="15300">MLAVDLLLLVLALWFAMRIVRTAQARAGASNEDDTITDFATVLVEPANAPQTAVQQERFAKVNAEEPSMVLSLLDQASNEDIYADPIDGVPFSMGEEIHTCRCGVGYRQESVEWIAENLSGRCVHCGSVMIFLPIVGVCR</sequence>
<dbReference type="AlphaFoldDB" id="A0A4Q7Y150"/>
<accession>A0A4Q7Y150</accession>
<proteinExistence type="predicted"/>